<dbReference type="Pfam" id="PF00571">
    <property type="entry name" value="CBS"/>
    <property type="match status" value="2"/>
</dbReference>
<keyword evidence="5 9" id="KW-0129">CBS domain</keyword>
<dbReference type="Pfam" id="PF03471">
    <property type="entry name" value="CorC_HlyC"/>
    <property type="match status" value="1"/>
</dbReference>
<dbReference type="RefSeq" id="WP_269308732.1">
    <property type="nucleotide sequence ID" value="NZ_CP098242.1"/>
</dbReference>
<dbReference type="PANTHER" id="PTHR22777:SF27">
    <property type="entry name" value="MAGNESIUM AND COBALT EFFLUX PROTEIN CORC"/>
    <property type="match status" value="1"/>
</dbReference>
<dbReference type="EMBL" id="CP098242">
    <property type="protein sequence ID" value="WAW09726.1"/>
    <property type="molecule type" value="Genomic_DNA"/>
</dbReference>
<dbReference type="FunFam" id="3.10.580.10:FF:000002">
    <property type="entry name" value="Magnesium/cobalt efflux protein CorC"/>
    <property type="match status" value="1"/>
</dbReference>
<dbReference type="Gene3D" id="3.30.465.10">
    <property type="match status" value="1"/>
</dbReference>
<evidence type="ECO:0000256" key="5">
    <source>
        <dbReference type="ARBA" id="ARBA00023122"/>
    </source>
</evidence>
<evidence type="ECO:0000256" key="3">
    <source>
        <dbReference type="ARBA" id="ARBA00022737"/>
    </source>
</evidence>
<dbReference type="KEGG" id="ovb:NB640_10920"/>
<dbReference type="Pfam" id="PF21917">
    <property type="entry name" value="NMB0537_N"/>
    <property type="match status" value="1"/>
</dbReference>
<evidence type="ECO:0000256" key="1">
    <source>
        <dbReference type="ARBA" id="ARBA00006337"/>
    </source>
</evidence>
<dbReference type="InterPro" id="IPR005170">
    <property type="entry name" value="Transptr-assoc_dom"/>
</dbReference>
<dbReference type="CDD" id="cd04590">
    <property type="entry name" value="CBS_pair_CorC_HlyC_assoc"/>
    <property type="match status" value="1"/>
</dbReference>
<organism evidence="11 12">
    <name type="scientific">Oxalobacter vibrioformis</name>
    <dbReference type="NCBI Taxonomy" id="933080"/>
    <lineage>
        <taxon>Bacteria</taxon>
        <taxon>Pseudomonadati</taxon>
        <taxon>Pseudomonadota</taxon>
        <taxon>Betaproteobacteria</taxon>
        <taxon>Burkholderiales</taxon>
        <taxon>Oxalobacteraceae</taxon>
        <taxon>Oxalobacter</taxon>
    </lineage>
</organism>
<proteinExistence type="inferred from homology"/>
<dbReference type="InterPro" id="IPR046342">
    <property type="entry name" value="CBS_dom_sf"/>
</dbReference>
<feature type="domain" description="CBS" evidence="10">
    <location>
        <begin position="72"/>
        <end position="132"/>
    </location>
</feature>
<name>A0A9E9LV48_9BURK</name>
<dbReference type="Proteomes" id="UP001156215">
    <property type="component" value="Chromosome"/>
</dbReference>
<feature type="domain" description="CBS" evidence="10">
    <location>
        <begin position="135"/>
        <end position="192"/>
    </location>
</feature>
<dbReference type="InterPro" id="IPR044751">
    <property type="entry name" value="Ion_transp-like_CBS"/>
</dbReference>
<dbReference type="PROSITE" id="PS51371">
    <property type="entry name" value="CBS"/>
    <property type="match status" value="2"/>
</dbReference>
<dbReference type="InterPro" id="IPR054115">
    <property type="entry name" value="CorC_N"/>
</dbReference>
<evidence type="ECO:0000256" key="7">
    <source>
        <dbReference type="ARBA" id="ARBA00037273"/>
    </source>
</evidence>
<comment type="similarity">
    <text evidence="1">Belongs to the UPF0053 family.</text>
</comment>
<dbReference type="InterPro" id="IPR036318">
    <property type="entry name" value="FAD-bd_PCMH-like_sf"/>
</dbReference>
<dbReference type="PANTHER" id="PTHR22777">
    <property type="entry name" value="HEMOLYSIN-RELATED"/>
    <property type="match status" value="1"/>
</dbReference>
<evidence type="ECO:0000256" key="8">
    <source>
        <dbReference type="ARBA" id="ARBA00040729"/>
    </source>
</evidence>
<dbReference type="SMART" id="SM01091">
    <property type="entry name" value="CorC_HlyC"/>
    <property type="match status" value="1"/>
</dbReference>
<dbReference type="GO" id="GO:0050660">
    <property type="term" value="F:flavin adenine dinucleotide binding"/>
    <property type="evidence" value="ECO:0007669"/>
    <property type="project" value="InterPro"/>
</dbReference>
<keyword evidence="3" id="KW-0677">Repeat</keyword>
<dbReference type="SUPFAM" id="SSF54631">
    <property type="entry name" value="CBS-domain pair"/>
    <property type="match status" value="1"/>
</dbReference>
<dbReference type="InterPro" id="IPR000644">
    <property type="entry name" value="CBS_dom"/>
</dbReference>
<dbReference type="InterPro" id="IPR016169">
    <property type="entry name" value="FAD-bd_PCMH_sub2"/>
</dbReference>
<gene>
    <name evidence="11" type="ORF">NB640_10920</name>
</gene>
<evidence type="ECO:0000313" key="12">
    <source>
        <dbReference type="Proteomes" id="UP001156215"/>
    </source>
</evidence>
<keyword evidence="2" id="KW-0813">Transport</keyword>
<evidence type="ECO:0000256" key="6">
    <source>
        <dbReference type="ARBA" id="ARBA00023285"/>
    </source>
</evidence>
<keyword evidence="4" id="KW-0460">Magnesium</keyword>
<dbReference type="Gene3D" id="3.10.580.10">
    <property type="entry name" value="CBS-domain"/>
    <property type="match status" value="1"/>
</dbReference>
<keyword evidence="12" id="KW-1185">Reference proteome</keyword>
<comment type="function">
    <text evidence="7">Plays a role in the transport of magnesium and cobalt ions.</text>
</comment>
<accession>A0A9E9LV48</accession>
<dbReference type="SUPFAM" id="SSF56176">
    <property type="entry name" value="FAD-binding/transporter-associated domain-like"/>
    <property type="match status" value="1"/>
</dbReference>
<evidence type="ECO:0000256" key="9">
    <source>
        <dbReference type="PROSITE-ProRule" id="PRU00703"/>
    </source>
</evidence>
<protein>
    <recommendedName>
        <fullName evidence="8">Magnesium and cobalt efflux protein CorC</fullName>
    </recommendedName>
</protein>
<evidence type="ECO:0000313" key="11">
    <source>
        <dbReference type="EMBL" id="WAW09726.1"/>
    </source>
</evidence>
<dbReference type="GO" id="GO:0005886">
    <property type="term" value="C:plasma membrane"/>
    <property type="evidence" value="ECO:0007669"/>
    <property type="project" value="TreeGrafter"/>
</dbReference>
<keyword evidence="6" id="KW-0170">Cobalt</keyword>
<evidence type="ECO:0000256" key="2">
    <source>
        <dbReference type="ARBA" id="ARBA00022448"/>
    </source>
</evidence>
<reference evidence="11" key="1">
    <citation type="journal article" date="2022" name="Front. Microbiol.">
        <title>New perspectives on an old grouping: The genomic and phenotypic variability of Oxalobacter formigenes and the implications for calcium oxalate stone prevention.</title>
        <authorList>
            <person name="Chmiel J.A."/>
            <person name="Carr C."/>
            <person name="Stuivenberg G.A."/>
            <person name="Venema R."/>
            <person name="Chanyi R.M."/>
            <person name="Al K.F."/>
            <person name="Giguere D."/>
            <person name="Say H."/>
            <person name="Akouris P.P."/>
            <person name="Dominguez Romero S.A."/>
            <person name="Kwong A."/>
            <person name="Tai V."/>
            <person name="Koval S.F."/>
            <person name="Razvi H."/>
            <person name="Bjazevic J."/>
            <person name="Burton J.P."/>
        </authorList>
    </citation>
    <scope>NUCLEOTIDE SEQUENCE</scope>
    <source>
        <strain evidence="11">WoOx3</strain>
    </source>
</reference>
<dbReference type="SMART" id="SM00116">
    <property type="entry name" value="CBS"/>
    <property type="match status" value="2"/>
</dbReference>
<evidence type="ECO:0000256" key="4">
    <source>
        <dbReference type="ARBA" id="ARBA00022842"/>
    </source>
</evidence>
<dbReference type="AlphaFoldDB" id="A0A9E9LV48"/>
<evidence type="ECO:0000259" key="10">
    <source>
        <dbReference type="PROSITE" id="PS51371"/>
    </source>
</evidence>
<sequence>MPEHPETNHTGQKPHRSLLDRLAALVSPEPESRSELLNILHDAHSRRLIDAECLSMIQGVFQVNELAARDLMVPRSQIYTIDITRPIDEWLPEVIESGHSRFPAIMGDPDNVVGIILIKDMLAYFIEKEFDLQSIIRPVVFIPESKRANVLLRDFRANRNHMALVVDEYGSIAGLITIEDILEEIVGEIEDEYDDDDDESEIRIIKGGDNPAWRVSALMELSDFNEATGTSLDEESADTLGGYIANELGSLPHTGDTFDINDLHFLVLKADNSQLHYLMVEKRTPPSAQAEQISA</sequence>